<name>A0A101CD27_9FLAO</name>
<dbReference type="Gene3D" id="3.60.15.10">
    <property type="entry name" value="Ribonuclease Z/Hydroxyacylglutathione hydrolase-like"/>
    <property type="match status" value="1"/>
</dbReference>
<evidence type="ECO:0000313" key="3">
    <source>
        <dbReference type="Proteomes" id="UP000054388"/>
    </source>
</evidence>
<reference evidence="2 3" key="1">
    <citation type="submission" date="2015-10" db="EMBL/GenBank/DDBJ databases">
        <title>Genome sequence of Chryseobacterium greenlandense.</title>
        <authorList>
            <person name="Newman J."/>
            <person name="Fischer K."/>
            <person name="Miller J."/>
        </authorList>
    </citation>
    <scope>NUCLEOTIDE SEQUENCE [LARGE SCALE GENOMIC DNA]</scope>
    <source>
        <strain evidence="2 3">UMB34</strain>
    </source>
</reference>
<gene>
    <name evidence="2" type="ORF">AR686_17605</name>
</gene>
<proteinExistence type="predicted"/>
<dbReference type="RefSeq" id="WP_059137920.1">
    <property type="nucleotide sequence ID" value="NZ_LMAI01000015.1"/>
</dbReference>
<evidence type="ECO:0000313" key="2">
    <source>
        <dbReference type="EMBL" id="KUJ54003.1"/>
    </source>
</evidence>
<dbReference type="InterPro" id="IPR036866">
    <property type="entry name" value="RibonucZ/Hydroxyglut_hydro"/>
</dbReference>
<dbReference type="GO" id="GO:0016787">
    <property type="term" value="F:hydrolase activity"/>
    <property type="evidence" value="ECO:0007669"/>
    <property type="project" value="UniProtKB-KW"/>
</dbReference>
<dbReference type="EMBL" id="LMAI01000015">
    <property type="protein sequence ID" value="KUJ54003.1"/>
    <property type="molecule type" value="Genomic_DNA"/>
</dbReference>
<protein>
    <submittedName>
        <fullName evidence="2">MBL fold metallo-hydrolase</fullName>
    </submittedName>
</protein>
<sequence>MKLKVVGSGSKGNAYLLENEEEAILIECGVNIMDIKKAIDFKVNKISGCLITHEHGDHAKSINEVIKSGIDVYATAGTFQNSATKNANSSRMKIIPQKGQFKVGNFNVISFPTIHDVAEPCGFLINHKDCGTVLFLTDTVYCPYTFKGLNNIIIEANYDADIINEKMGDKKFLRDRIYNSHMSIETCMDFLLANDLSQVNNIVLIHLSDSNSHEIDFAKKISGITGKEVHTANGGMTININKTPF</sequence>
<comment type="caution">
    <text evidence="2">The sequence shown here is derived from an EMBL/GenBank/DDBJ whole genome shotgun (WGS) entry which is preliminary data.</text>
</comment>
<dbReference type="PANTHER" id="PTHR47619:SF1">
    <property type="entry name" value="EXODEOXYRIBONUCLEASE WALJ"/>
    <property type="match status" value="1"/>
</dbReference>
<accession>A0A101CD27</accession>
<dbReference type="SUPFAM" id="SSF56281">
    <property type="entry name" value="Metallo-hydrolase/oxidoreductase"/>
    <property type="match status" value="1"/>
</dbReference>
<evidence type="ECO:0000259" key="1">
    <source>
        <dbReference type="SMART" id="SM00849"/>
    </source>
</evidence>
<keyword evidence="2" id="KW-0378">Hydrolase</keyword>
<dbReference type="InterPro" id="IPR052533">
    <property type="entry name" value="WalJ/YycJ-like"/>
</dbReference>
<feature type="domain" description="Metallo-beta-lactamase" evidence="1">
    <location>
        <begin position="11"/>
        <end position="181"/>
    </location>
</feature>
<dbReference type="Pfam" id="PF12706">
    <property type="entry name" value="Lactamase_B_2"/>
    <property type="match status" value="1"/>
</dbReference>
<dbReference type="PANTHER" id="PTHR47619">
    <property type="entry name" value="METALLO-HYDROLASE YYCJ-RELATED"/>
    <property type="match status" value="1"/>
</dbReference>
<dbReference type="Proteomes" id="UP000054388">
    <property type="component" value="Unassembled WGS sequence"/>
</dbReference>
<organism evidence="2 3">
    <name type="scientific">Chryseobacterium aquaticum subsp. greenlandense</name>
    <dbReference type="NCBI Taxonomy" id="345663"/>
    <lineage>
        <taxon>Bacteria</taxon>
        <taxon>Pseudomonadati</taxon>
        <taxon>Bacteroidota</taxon>
        <taxon>Flavobacteriia</taxon>
        <taxon>Flavobacteriales</taxon>
        <taxon>Weeksellaceae</taxon>
        <taxon>Chryseobacterium group</taxon>
        <taxon>Chryseobacterium</taxon>
    </lineage>
</organism>
<dbReference type="SMART" id="SM00849">
    <property type="entry name" value="Lactamase_B"/>
    <property type="match status" value="1"/>
</dbReference>
<dbReference type="AlphaFoldDB" id="A0A101CD27"/>
<dbReference type="InterPro" id="IPR001279">
    <property type="entry name" value="Metallo-B-lactamas"/>
</dbReference>